<protein>
    <submittedName>
        <fullName evidence="2">Uncharacterized protein</fullName>
    </submittedName>
</protein>
<evidence type="ECO:0000313" key="2">
    <source>
        <dbReference type="EMBL" id="MPV37175.1"/>
    </source>
</evidence>
<keyword evidence="1" id="KW-0472">Membrane</keyword>
<comment type="caution">
    <text evidence="2">The sequence shown here is derived from an EMBL/GenBank/DDBJ whole genome shotgun (WGS) entry which is preliminary data.</text>
</comment>
<dbReference type="AlphaFoldDB" id="A0A6N7EKU9"/>
<dbReference type="Proteomes" id="UP000437709">
    <property type="component" value="Unassembled WGS sequence"/>
</dbReference>
<evidence type="ECO:0000256" key="1">
    <source>
        <dbReference type="SAM" id="Phobius"/>
    </source>
</evidence>
<dbReference type="RefSeq" id="WP_152195559.1">
    <property type="nucleotide sequence ID" value="NZ_VUKD01000003.1"/>
</dbReference>
<feature type="transmembrane region" description="Helical" evidence="1">
    <location>
        <begin position="50"/>
        <end position="73"/>
    </location>
</feature>
<reference evidence="2 3" key="1">
    <citation type="submission" date="2019-10" db="EMBL/GenBank/DDBJ databases">
        <title>Georgenia wutianyii sp. nov. and Georgenia yuyongxinii sp. nov. isolated from plateau pika (Ochotona curzoniae) in the Qinghai-Tibet plateau of China.</title>
        <authorList>
            <person name="Tian Z."/>
        </authorList>
    </citation>
    <scope>NUCLEOTIDE SEQUENCE [LARGE SCALE GENOMIC DNA]</scope>
    <source>
        <strain evidence="2 3">JCM 19765</strain>
    </source>
</reference>
<keyword evidence="1" id="KW-1133">Transmembrane helix</keyword>
<feature type="transmembrane region" description="Helical" evidence="1">
    <location>
        <begin position="85"/>
        <end position="109"/>
    </location>
</feature>
<evidence type="ECO:0000313" key="3">
    <source>
        <dbReference type="Proteomes" id="UP000437709"/>
    </source>
</evidence>
<name>A0A6N7EKU9_9MICO</name>
<proteinExistence type="predicted"/>
<gene>
    <name evidence="2" type="ORF">GB881_08935</name>
</gene>
<dbReference type="EMBL" id="WHPC01000028">
    <property type="protein sequence ID" value="MPV37175.1"/>
    <property type="molecule type" value="Genomic_DNA"/>
</dbReference>
<keyword evidence="3" id="KW-1185">Reference proteome</keyword>
<keyword evidence="1" id="KW-0812">Transmembrane</keyword>
<sequence>MPRHDPARADGGDRERVRSYNELARLTRAGRRDELTDAERDVVGAGRGDAAGLVALGLGLAGLGPIGLVPGIVSVRRSAVGRSSWLGRVGLLLCCVSTAVIVGALVLAVRTG</sequence>
<organism evidence="2 3">
    <name type="scientific">Georgenia subflava</name>
    <dbReference type="NCBI Taxonomy" id="1622177"/>
    <lineage>
        <taxon>Bacteria</taxon>
        <taxon>Bacillati</taxon>
        <taxon>Actinomycetota</taxon>
        <taxon>Actinomycetes</taxon>
        <taxon>Micrococcales</taxon>
        <taxon>Bogoriellaceae</taxon>
        <taxon>Georgenia</taxon>
    </lineage>
</organism>
<accession>A0A6N7EKU9</accession>